<dbReference type="Gene3D" id="3.10.450.390">
    <property type="entry name" value="Protein of unknown function DUF3889"/>
    <property type="match status" value="1"/>
</dbReference>
<name>A0ABW4VV26_9BACI</name>
<dbReference type="InterPro" id="IPR024987">
    <property type="entry name" value="DUF3889"/>
</dbReference>
<dbReference type="Pfam" id="PF13028">
    <property type="entry name" value="DUF3889"/>
    <property type="match status" value="1"/>
</dbReference>
<gene>
    <name evidence="1" type="ORF">ACFSJF_01405</name>
</gene>
<reference evidence="2" key="1">
    <citation type="journal article" date="2019" name="Int. J. Syst. Evol. Microbiol.">
        <title>The Global Catalogue of Microorganisms (GCM) 10K type strain sequencing project: providing services to taxonomists for standard genome sequencing and annotation.</title>
        <authorList>
            <consortium name="The Broad Institute Genomics Platform"/>
            <consortium name="The Broad Institute Genome Sequencing Center for Infectious Disease"/>
            <person name="Wu L."/>
            <person name="Ma J."/>
        </authorList>
    </citation>
    <scope>NUCLEOTIDE SEQUENCE [LARGE SCALE GENOMIC DNA]</scope>
    <source>
        <strain evidence="2">R28</strain>
    </source>
</reference>
<dbReference type="EMBL" id="JBHUHQ010000002">
    <property type="protein sequence ID" value="MFD2042966.1"/>
    <property type="molecule type" value="Genomic_DNA"/>
</dbReference>
<accession>A0ABW4VV26</accession>
<sequence length="112" mass="13211">MKLLIPILLVFGILLINNFSTIDTNNIIITEKEVPPYTKWGKIAMKKTKVKYPQAEIIDFLHLGREKGTEYSVEKFKLWLKEDNREFGIFIDIKFNNETEQIVDIEYKESTQ</sequence>
<comment type="caution">
    <text evidence="1">The sequence shown here is derived from an EMBL/GenBank/DDBJ whole genome shotgun (WGS) entry which is preliminary data.</text>
</comment>
<organism evidence="1 2">
    <name type="scientific">Ornithinibacillus salinisoli</name>
    <dbReference type="NCBI Taxonomy" id="1848459"/>
    <lineage>
        <taxon>Bacteria</taxon>
        <taxon>Bacillati</taxon>
        <taxon>Bacillota</taxon>
        <taxon>Bacilli</taxon>
        <taxon>Bacillales</taxon>
        <taxon>Bacillaceae</taxon>
        <taxon>Ornithinibacillus</taxon>
    </lineage>
</organism>
<dbReference type="Proteomes" id="UP001597383">
    <property type="component" value="Unassembled WGS sequence"/>
</dbReference>
<dbReference type="RefSeq" id="WP_377554711.1">
    <property type="nucleotide sequence ID" value="NZ_JBHUHQ010000002.1"/>
</dbReference>
<evidence type="ECO:0000313" key="1">
    <source>
        <dbReference type="EMBL" id="MFD2042966.1"/>
    </source>
</evidence>
<protein>
    <submittedName>
        <fullName evidence="1">DUF3889 domain-containing protein</fullName>
    </submittedName>
</protein>
<proteinExistence type="predicted"/>
<keyword evidence="2" id="KW-1185">Reference proteome</keyword>
<evidence type="ECO:0000313" key="2">
    <source>
        <dbReference type="Proteomes" id="UP001597383"/>
    </source>
</evidence>